<dbReference type="CDD" id="cd03129">
    <property type="entry name" value="GAT1_Peptidase_E_like"/>
    <property type="match status" value="1"/>
</dbReference>
<dbReference type="PANTHER" id="PTHR36175">
    <property type="entry name" value="CYANOPHYCINASE"/>
    <property type="match status" value="1"/>
</dbReference>
<dbReference type="Proteomes" id="UP001596147">
    <property type="component" value="Unassembled WGS sequence"/>
</dbReference>
<name>A0ABW0LC41_9BACI</name>
<keyword evidence="4" id="KW-0720">Serine protease</keyword>
<protein>
    <submittedName>
        <fullName evidence="5">Type 1 glutamine amidotransferase-like domain-containing protein</fullName>
    </submittedName>
</protein>
<evidence type="ECO:0000256" key="1">
    <source>
        <dbReference type="ARBA" id="ARBA00006534"/>
    </source>
</evidence>
<dbReference type="InterPro" id="IPR029062">
    <property type="entry name" value="Class_I_gatase-like"/>
</dbReference>
<evidence type="ECO:0000313" key="6">
    <source>
        <dbReference type="Proteomes" id="UP001596147"/>
    </source>
</evidence>
<keyword evidence="2" id="KW-0645">Protease</keyword>
<evidence type="ECO:0000256" key="4">
    <source>
        <dbReference type="ARBA" id="ARBA00022825"/>
    </source>
</evidence>
<dbReference type="InterPro" id="IPR005320">
    <property type="entry name" value="Peptidase_S51"/>
</dbReference>
<evidence type="ECO:0000313" key="5">
    <source>
        <dbReference type="EMBL" id="MFC5463445.1"/>
    </source>
</evidence>
<sequence>MKVKPVSIIFVERDGWEEYMPRYTEALQNEGANDFRYIPLPSTPMDEVIHNIRESSGIIIGGGNTNMYADYIVDTEISHAIKEKYKTGTPIAGFSAGALISPKECVISPQDNILQKFQHRPGLGLVENMVIAVHFSEWNDEEHLRNIASAFPYYQHYGIDEQSCLYCLNGMPVETDGKGVYSIIHNQITKTDKTSL</sequence>
<reference evidence="6" key="1">
    <citation type="journal article" date="2019" name="Int. J. Syst. Evol. Microbiol.">
        <title>The Global Catalogue of Microorganisms (GCM) 10K type strain sequencing project: providing services to taxonomists for standard genome sequencing and annotation.</title>
        <authorList>
            <consortium name="The Broad Institute Genomics Platform"/>
            <consortium name="The Broad Institute Genome Sequencing Center for Infectious Disease"/>
            <person name="Wu L."/>
            <person name="Ma J."/>
        </authorList>
    </citation>
    <scope>NUCLEOTIDE SEQUENCE [LARGE SCALE GENOMIC DNA]</scope>
    <source>
        <strain evidence="6">CGMCC 1.12237</strain>
    </source>
</reference>
<organism evidence="5 6">
    <name type="scientific">Lederbergia graminis</name>
    <dbReference type="NCBI Taxonomy" id="735518"/>
    <lineage>
        <taxon>Bacteria</taxon>
        <taxon>Bacillati</taxon>
        <taxon>Bacillota</taxon>
        <taxon>Bacilli</taxon>
        <taxon>Bacillales</taxon>
        <taxon>Bacillaceae</taxon>
        <taxon>Lederbergia</taxon>
    </lineage>
</organism>
<accession>A0ABW0LC41</accession>
<dbReference type="EMBL" id="JBHSMC010000001">
    <property type="protein sequence ID" value="MFC5463445.1"/>
    <property type="molecule type" value="Genomic_DNA"/>
</dbReference>
<dbReference type="SUPFAM" id="SSF52317">
    <property type="entry name" value="Class I glutamine amidotransferase-like"/>
    <property type="match status" value="1"/>
</dbReference>
<comment type="caution">
    <text evidence="5">The sequence shown here is derived from an EMBL/GenBank/DDBJ whole genome shotgun (WGS) entry which is preliminary data.</text>
</comment>
<proteinExistence type="inferred from homology"/>
<evidence type="ECO:0000256" key="2">
    <source>
        <dbReference type="ARBA" id="ARBA00022670"/>
    </source>
</evidence>
<dbReference type="Pfam" id="PF03575">
    <property type="entry name" value="Peptidase_S51"/>
    <property type="match status" value="1"/>
</dbReference>
<dbReference type="PANTHER" id="PTHR36175:SF1">
    <property type="entry name" value="CYANOPHYCINASE"/>
    <property type="match status" value="1"/>
</dbReference>
<evidence type="ECO:0000256" key="3">
    <source>
        <dbReference type="ARBA" id="ARBA00022801"/>
    </source>
</evidence>
<gene>
    <name evidence="5" type="ORF">ACFPM4_01620</name>
</gene>
<keyword evidence="3" id="KW-0378">Hydrolase</keyword>
<comment type="similarity">
    <text evidence="1">Belongs to the peptidase S51 family.</text>
</comment>
<dbReference type="Gene3D" id="3.40.50.880">
    <property type="match status" value="1"/>
</dbReference>
<keyword evidence="6" id="KW-1185">Reference proteome</keyword>